<gene>
    <name evidence="2" type="ORF">GJ700_29865</name>
</gene>
<dbReference type="RefSeq" id="WP_154380934.1">
    <property type="nucleotide sequence ID" value="NZ_WKJJ01000025.1"/>
</dbReference>
<name>A0A7X2ITV9_9BURK</name>
<feature type="transmembrane region" description="Helical" evidence="1">
    <location>
        <begin position="6"/>
        <end position="26"/>
    </location>
</feature>
<keyword evidence="1" id="KW-1133">Transmembrane helix</keyword>
<evidence type="ECO:0000256" key="1">
    <source>
        <dbReference type="SAM" id="Phobius"/>
    </source>
</evidence>
<reference evidence="2 3" key="1">
    <citation type="submission" date="2019-11" db="EMBL/GenBank/DDBJ databases">
        <title>Novel species isolated from a subtropical stream in China.</title>
        <authorList>
            <person name="Lu H."/>
        </authorList>
    </citation>
    <scope>NUCLEOTIDE SEQUENCE [LARGE SCALE GENOMIC DNA]</scope>
    <source>
        <strain evidence="2 3">FT92W</strain>
    </source>
</reference>
<comment type="caution">
    <text evidence="2">The sequence shown here is derived from an EMBL/GenBank/DDBJ whole genome shotgun (WGS) entry which is preliminary data.</text>
</comment>
<proteinExistence type="predicted"/>
<dbReference type="AlphaFoldDB" id="A0A7X2ITV9"/>
<organism evidence="2 3">
    <name type="scientific">Pseudoduganella rivuli</name>
    <dbReference type="NCBI Taxonomy" id="2666085"/>
    <lineage>
        <taxon>Bacteria</taxon>
        <taxon>Pseudomonadati</taxon>
        <taxon>Pseudomonadota</taxon>
        <taxon>Betaproteobacteria</taxon>
        <taxon>Burkholderiales</taxon>
        <taxon>Oxalobacteraceae</taxon>
        <taxon>Telluria group</taxon>
        <taxon>Pseudoduganella</taxon>
    </lineage>
</organism>
<keyword evidence="1" id="KW-0812">Transmembrane</keyword>
<accession>A0A7X2ITV9</accession>
<dbReference type="Proteomes" id="UP000446768">
    <property type="component" value="Unassembled WGS sequence"/>
</dbReference>
<protein>
    <submittedName>
        <fullName evidence="2">Uncharacterized protein</fullName>
    </submittedName>
</protein>
<evidence type="ECO:0000313" key="3">
    <source>
        <dbReference type="Proteomes" id="UP000446768"/>
    </source>
</evidence>
<dbReference type="EMBL" id="WKJJ01000025">
    <property type="protein sequence ID" value="MRV75928.1"/>
    <property type="molecule type" value="Genomic_DNA"/>
</dbReference>
<evidence type="ECO:0000313" key="2">
    <source>
        <dbReference type="EMBL" id="MRV75928.1"/>
    </source>
</evidence>
<sequence>MSENVYFAAFFFPAAAAVVIFFWKYVAAVMEAKVRLAQDEAYRDIAAKAVAAQADTAQALATVGAALADIQSRVTSLEKILKEVE</sequence>
<keyword evidence="1" id="KW-0472">Membrane</keyword>
<keyword evidence="3" id="KW-1185">Reference proteome</keyword>